<dbReference type="GO" id="GO:0051536">
    <property type="term" value="F:iron-sulfur cluster binding"/>
    <property type="evidence" value="ECO:0007669"/>
    <property type="project" value="InterPro"/>
</dbReference>
<proteinExistence type="predicted"/>
<dbReference type="InterPro" id="IPR023753">
    <property type="entry name" value="FAD/NAD-binding_dom"/>
</dbReference>
<evidence type="ECO:0000259" key="3">
    <source>
        <dbReference type="Pfam" id="PF14691"/>
    </source>
</evidence>
<dbReference type="PRINTS" id="PR00368">
    <property type="entry name" value="FADPNR"/>
</dbReference>
<sequence length="473" mass="52271">MPDKKWIPQPKRPRTPIPEQKPEERRRNFKEVALGYTAELAIQEAYRCLQCKNPLCVEGCPVGIDIPGFIRHIGEGRFEEAYYTLKKYNFLPAICGRVCPQESQCEKFCIMGKRFKPVAIGRLERFAADYFMESGKKEDFKIDPPSGKKVAIIGSGPAGLTCAGELAKKGHKVTIFEALHKPGGVLVYGIPEFRLPKRIVDIEVENLKKMGVEIKTSAIIGKLYTIDELLEEEGFDAVFIGTGAGLPYFMGIPGENLNGVYSANEFLTRVNLMRAYMFPEADTPVKIGEKVAVVGCGNTALDAARTALRLGAKETHIVYRRSKGEIPAREEEVQHAIEEGVQFNLLTNPIEIIGDENGWVKALKCIRTRCGEPDESGRRRPIPIEGSEFEFPVDTVIMAIGQGPNPLIQETQPDIEVKRWGIIKIDEEGRTSKKGVFAGGDIVTGGATVILAMGQGKKAAQAIDEYLKTGKWA</sequence>
<name>A0A7R6SZB8_9BACT</name>
<dbReference type="SUPFAM" id="SSF51971">
    <property type="entry name" value="Nucleotide-binding domain"/>
    <property type="match status" value="1"/>
</dbReference>
<evidence type="ECO:0000256" key="1">
    <source>
        <dbReference type="SAM" id="MobiDB-lite"/>
    </source>
</evidence>
<dbReference type="PANTHER" id="PTHR42783:SF3">
    <property type="entry name" value="GLUTAMATE SYNTHASE [NADPH] SMALL CHAIN-RELATED"/>
    <property type="match status" value="1"/>
</dbReference>
<dbReference type="NCBIfam" id="TIGR01316">
    <property type="entry name" value="gltA"/>
    <property type="match status" value="1"/>
</dbReference>
<dbReference type="InterPro" id="IPR009051">
    <property type="entry name" value="Helical_ferredxn"/>
</dbReference>
<dbReference type="EC" id="1.4.1.14" evidence="4"/>
<reference evidence="4 5" key="1">
    <citation type="journal article" date="2012" name="Extremophiles">
        <title>Thermotomaculum hydrothermale gen. nov., sp. nov., a novel heterotrophic thermophile within the phylum Acidobacteria from a deep-sea hydrothermal vent chimney in the Southern Okinawa Trough.</title>
        <authorList>
            <person name="Izumi H."/>
            <person name="Nunoura T."/>
            <person name="Miyazaki M."/>
            <person name="Mino S."/>
            <person name="Toki T."/>
            <person name="Takai K."/>
            <person name="Sako Y."/>
            <person name="Sawabe T."/>
            <person name="Nakagawa S."/>
        </authorList>
    </citation>
    <scope>NUCLEOTIDE SEQUENCE [LARGE SCALE GENOMIC DNA]</scope>
    <source>
        <strain evidence="4 5">AC55</strain>
    </source>
</reference>
<dbReference type="Proteomes" id="UP000595564">
    <property type="component" value="Chromosome"/>
</dbReference>
<dbReference type="AlphaFoldDB" id="A0A7R6SZB8"/>
<evidence type="ECO:0000259" key="2">
    <source>
        <dbReference type="Pfam" id="PF07992"/>
    </source>
</evidence>
<dbReference type="PRINTS" id="PR00411">
    <property type="entry name" value="PNDRDTASEI"/>
</dbReference>
<accession>A0A7R6SZB8</accession>
<dbReference type="EC" id="1.4.1.13" evidence="4"/>
<gene>
    <name evidence="4" type="ORF">TTHT_2133</name>
</gene>
<dbReference type="Pfam" id="PF07992">
    <property type="entry name" value="Pyr_redox_2"/>
    <property type="match status" value="1"/>
</dbReference>
<dbReference type="InterPro" id="IPR006004">
    <property type="entry name" value="SudA-like"/>
</dbReference>
<dbReference type="KEGG" id="thyd:TTHT_2133"/>
<dbReference type="Pfam" id="PF14691">
    <property type="entry name" value="Fer4_20"/>
    <property type="match status" value="1"/>
</dbReference>
<dbReference type="PANTHER" id="PTHR42783">
    <property type="entry name" value="GLUTAMATE SYNTHASE [NADPH] SMALL CHAIN"/>
    <property type="match status" value="1"/>
</dbReference>
<dbReference type="GO" id="GO:0016040">
    <property type="term" value="F:glutamate synthase (NADH) activity"/>
    <property type="evidence" value="ECO:0007669"/>
    <property type="project" value="UniProtKB-EC"/>
</dbReference>
<dbReference type="EMBL" id="AP017470">
    <property type="protein sequence ID" value="BBB33565.1"/>
    <property type="molecule type" value="Genomic_DNA"/>
</dbReference>
<dbReference type="InterPro" id="IPR036188">
    <property type="entry name" value="FAD/NAD-bd_sf"/>
</dbReference>
<keyword evidence="5" id="KW-1185">Reference proteome</keyword>
<dbReference type="Gene3D" id="1.10.1060.10">
    <property type="entry name" value="Alpha-helical ferredoxin"/>
    <property type="match status" value="1"/>
</dbReference>
<organism evidence="4 5">
    <name type="scientific">Thermotomaculum hydrothermale</name>
    <dbReference type="NCBI Taxonomy" id="981385"/>
    <lineage>
        <taxon>Bacteria</taxon>
        <taxon>Pseudomonadati</taxon>
        <taxon>Acidobacteriota</taxon>
        <taxon>Holophagae</taxon>
        <taxon>Thermotomaculales</taxon>
        <taxon>Thermotomaculaceae</taxon>
        <taxon>Thermotomaculum</taxon>
    </lineage>
</organism>
<dbReference type="SUPFAM" id="SSF46548">
    <property type="entry name" value="alpha-helical ferredoxin"/>
    <property type="match status" value="1"/>
</dbReference>
<dbReference type="InterPro" id="IPR028261">
    <property type="entry name" value="DPD_II"/>
</dbReference>
<evidence type="ECO:0000313" key="4">
    <source>
        <dbReference type="EMBL" id="BBB33565.1"/>
    </source>
</evidence>
<protein>
    <submittedName>
        <fullName evidence="4">Glutamate synthase (NADPH/NADH) small chain</fullName>
        <ecNumber evidence="4">1.4.1.13</ecNumber>
        <ecNumber evidence="4">1.4.1.14</ecNumber>
    </submittedName>
</protein>
<dbReference type="RefSeq" id="WP_201327876.1">
    <property type="nucleotide sequence ID" value="NZ_AP017470.1"/>
</dbReference>
<feature type="domain" description="FAD/NAD(P)-binding" evidence="2">
    <location>
        <begin position="148"/>
        <end position="456"/>
    </location>
</feature>
<feature type="domain" description="Dihydroprymidine dehydrogenase" evidence="3">
    <location>
        <begin position="25"/>
        <end position="135"/>
    </location>
</feature>
<evidence type="ECO:0000313" key="5">
    <source>
        <dbReference type="Proteomes" id="UP000595564"/>
    </source>
</evidence>
<dbReference type="Gene3D" id="3.50.50.60">
    <property type="entry name" value="FAD/NAD(P)-binding domain"/>
    <property type="match status" value="2"/>
</dbReference>
<keyword evidence="4" id="KW-0560">Oxidoreductase</keyword>
<feature type="region of interest" description="Disordered" evidence="1">
    <location>
        <begin position="1"/>
        <end position="25"/>
    </location>
</feature>
<dbReference type="GO" id="GO:0004355">
    <property type="term" value="F:glutamate synthase (NADPH) activity"/>
    <property type="evidence" value="ECO:0007669"/>
    <property type="project" value="UniProtKB-EC"/>
</dbReference>